<dbReference type="Gene3D" id="1.10.287.130">
    <property type="match status" value="1"/>
</dbReference>
<feature type="transmembrane region" description="Helical" evidence="14">
    <location>
        <begin position="160"/>
        <end position="178"/>
    </location>
</feature>
<dbReference type="AlphaFoldDB" id="A0A3S9T243"/>
<proteinExistence type="predicted"/>
<keyword evidence="4" id="KW-1003">Cell membrane</keyword>
<evidence type="ECO:0000256" key="12">
    <source>
        <dbReference type="ARBA" id="ARBA00023012"/>
    </source>
</evidence>
<dbReference type="SUPFAM" id="SSF47384">
    <property type="entry name" value="Homodimeric domain of signal transducing histidine kinase"/>
    <property type="match status" value="1"/>
</dbReference>
<evidence type="ECO:0000256" key="5">
    <source>
        <dbReference type="ARBA" id="ARBA00022553"/>
    </source>
</evidence>
<keyword evidence="18" id="KW-1185">Reference proteome</keyword>
<dbReference type="KEGG" id="aft:BBF96_14740"/>
<evidence type="ECO:0000256" key="13">
    <source>
        <dbReference type="ARBA" id="ARBA00023136"/>
    </source>
</evidence>
<dbReference type="FunFam" id="3.30.565.10:FF:000006">
    <property type="entry name" value="Sensor histidine kinase WalK"/>
    <property type="match status" value="1"/>
</dbReference>
<dbReference type="PANTHER" id="PTHR45528:SF1">
    <property type="entry name" value="SENSOR HISTIDINE KINASE CPXA"/>
    <property type="match status" value="1"/>
</dbReference>
<dbReference type="Proteomes" id="UP000267250">
    <property type="component" value="Chromosome"/>
</dbReference>
<evidence type="ECO:0000256" key="6">
    <source>
        <dbReference type="ARBA" id="ARBA00022679"/>
    </source>
</evidence>
<dbReference type="SUPFAM" id="SSF158472">
    <property type="entry name" value="HAMP domain-like"/>
    <property type="match status" value="1"/>
</dbReference>
<keyword evidence="6" id="KW-0808">Transferase</keyword>
<keyword evidence="13 14" id="KW-0472">Membrane</keyword>
<comment type="subcellular location">
    <subcellularLocation>
        <location evidence="2">Cell membrane</location>
        <topology evidence="2">Multi-pass membrane protein</topology>
    </subcellularLocation>
</comment>
<feature type="domain" description="Histidine kinase" evidence="15">
    <location>
        <begin position="251"/>
        <end position="467"/>
    </location>
</feature>
<keyword evidence="9" id="KW-0418">Kinase</keyword>
<dbReference type="InterPro" id="IPR003661">
    <property type="entry name" value="HisK_dim/P_dom"/>
</dbReference>
<evidence type="ECO:0000259" key="15">
    <source>
        <dbReference type="PROSITE" id="PS50109"/>
    </source>
</evidence>
<gene>
    <name evidence="17" type="ORF">BBF96_14740</name>
</gene>
<evidence type="ECO:0000256" key="11">
    <source>
        <dbReference type="ARBA" id="ARBA00022989"/>
    </source>
</evidence>
<keyword evidence="7 14" id="KW-0812">Transmembrane</keyword>
<dbReference type="SMART" id="SM00304">
    <property type="entry name" value="HAMP"/>
    <property type="match status" value="1"/>
</dbReference>
<dbReference type="OrthoDB" id="335833at2"/>
<dbReference type="FunFam" id="1.10.287.130:FF:000008">
    <property type="entry name" value="Two-component sensor histidine kinase"/>
    <property type="match status" value="1"/>
</dbReference>
<evidence type="ECO:0000313" key="18">
    <source>
        <dbReference type="Proteomes" id="UP000267250"/>
    </source>
</evidence>
<evidence type="ECO:0000256" key="4">
    <source>
        <dbReference type="ARBA" id="ARBA00022475"/>
    </source>
</evidence>
<dbReference type="Pfam" id="PF02518">
    <property type="entry name" value="HATPase_c"/>
    <property type="match status" value="1"/>
</dbReference>
<evidence type="ECO:0000259" key="16">
    <source>
        <dbReference type="PROSITE" id="PS50885"/>
    </source>
</evidence>
<keyword evidence="5" id="KW-0597">Phosphoprotein</keyword>
<dbReference type="CDD" id="cd06225">
    <property type="entry name" value="HAMP"/>
    <property type="match status" value="1"/>
</dbReference>
<evidence type="ECO:0000256" key="9">
    <source>
        <dbReference type="ARBA" id="ARBA00022777"/>
    </source>
</evidence>
<protein>
    <recommendedName>
        <fullName evidence="3">histidine kinase</fullName>
        <ecNumber evidence="3">2.7.13.3</ecNumber>
    </recommendedName>
</protein>
<dbReference type="InterPro" id="IPR036097">
    <property type="entry name" value="HisK_dim/P_sf"/>
</dbReference>
<dbReference type="InterPro" id="IPR050398">
    <property type="entry name" value="HssS/ArlS-like"/>
</dbReference>
<dbReference type="InterPro" id="IPR003594">
    <property type="entry name" value="HATPase_dom"/>
</dbReference>
<dbReference type="EC" id="2.7.13.3" evidence="3"/>
<evidence type="ECO:0000256" key="10">
    <source>
        <dbReference type="ARBA" id="ARBA00022840"/>
    </source>
</evidence>
<name>A0A3S9T243_9FIRM</name>
<sequence length="467" mass="54201">MKGKRIYRGFVFKYIIFLIITVLICVLTFIYMGWDIKRAYEQGQIPKIIAKQIIQSDPYQMDLKDVLAMDGWVQVLDYKYRVVYEKGKNSPHKFKYTPEEILSYLEFPYADKYFYTIAFYPESDPEHHLLLTAIPATKININVQPENVPYMVIKPFVDTLIKSGLLFFLMLIINILLYSHFTANNLSKPLGVLLNGIERMAHGERKVHIHLKTGNELEEIGAAFNRMALELEKSRLEKEKMEEIRRQLLMNISHDLKTPLTSIRGYIEALADGMVQDEKTQKKYLRLVKEKTIKVNNLINDLFQLTRLEEDDYKLQFKDYDLAEFLRSWFAHYIPELESQGFEYRVSIPDKEIICHFDPQQLERALTNILMNGIQYNPPGTTISVSLIEKDKEVQIIIEDNGIGIEPEIREKIFLPFVRGDKSRSLSTGGTGLGLAIARQIILKHSGEIRLISEPKKGTIFEITLPL</sequence>
<evidence type="ECO:0000313" key="17">
    <source>
        <dbReference type="EMBL" id="AZR74532.1"/>
    </source>
</evidence>
<dbReference type="Pfam" id="PF00672">
    <property type="entry name" value="HAMP"/>
    <property type="match status" value="1"/>
</dbReference>
<feature type="domain" description="HAMP" evidence="16">
    <location>
        <begin position="184"/>
        <end position="236"/>
    </location>
</feature>
<dbReference type="Gene3D" id="3.30.565.10">
    <property type="entry name" value="Histidine kinase-like ATPase, C-terminal domain"/>
    <property type="match status" value="1"/>
</dbReference>
<dbReference type="InterPro" id="IPR004358">
    <property type="entry name" value="Sig_transdc_His_kin-like_C"/>
</dbReference>
<dbReference type="RefSeq" id="WP_127017892.1">
    <property type="nucleotide sequence ID" value="NZ_CP016379.1"/>
</dbReference>
<dbReference type="PROSITE" id="PS50885">
    <property type="entry name" value="HAMP"/>
    <property type="match status" value="1"/>
</dbReference>
<dbReference type="SUPFAM" id="SSF55874">
    <property type="entry name" value="ATPase domain of HSP90 chaperone/DNA topoisomerase II/histidine kinase"/>
    <property type="match status" value="1"/>
</dbReference>
<evidence type="ECO:0000256" key="7">
    <source>
        <dbReference type="ARBA" id="ARBA00022692"/>
    </source>
</evidence>
<dbReference type="EMBL" id="CP016379">
    <property type="protein sequence ID" value="AZR74532.1"/>
    <property type="molecule type" value="Genomic_DNA"/>
</dbReference>
<keyword evidence="11 14" id="KW-1133">Transmembrane helix</keyword>
<dbReference type="InterPro" id="IPR005467">
    <property type="entry name" value="His_kinase_dom"/>
</dbReference>
<reference evidence="17 18" key="1">
    <citation type="submission" date="2016-07" db="EMBL/GenBank/DDBJ databases">
        <title>Genome and transcriptome analysis of iron-reducing fermentative bacteria Anoxybacter fermentans.</title>
        <authorList>
            <person name="Zeng X."/>
            <person name="Shao Z."/>
        </authorList>
    </citation>
    <scope>NUCLEOTIDE SEQUENCE [LARGE SCALE GENOMIC DNA]</scope>
    <source>
        <strain evidence="17 18">DY22613</strain>
    </source>
</reference>
<keyword evidence="10" id="KW-0067">ATP-binding</keyword>
<dbReference type="SMART" id="SM00388">
    <property type="entry name" value="HisKA"/>
    <property type="match status" value="1"/>
</dbReference>
<accession>A0A3S9T243</accession>
<dbReference type="GO" id="GO:0000155">
    <property type="term" value="F:phosphorelay sensor kinase activity"/>
    <property type="evidence" value="ECO:0007669"/>
    <property type="project" value="InterPro"/>
</dbReference>
<dbReference type="InterPro" id="IPR003660">
    <property type="entry name" value="HAMP_dom"/>
</dbReference>
<evidence type="ECO:0000256" key="8">
    <source>
        <dbReference type="ARBA" id="ARBA00022741"/>
    </source>
</evidence>
<dbReference type="Pfam" id="PF00512">
    <property type="entry name" value="HisKA"/>
    <property type="match status" value="1"/>
</dbReference>
<dbReference type="SMART" id="SM00387">
    <property type="entry name" value="HATPase_c"/>
    <property type="match status" value="1"/>
</dbReference>
<keyword evidence="12" id="KW-0902">Two-component regulatory system</keyword>
<evidence type="ECO:0000256" key="2">
    <source>
        <dbReference type="ARBA" id="ARBA00004651"/>
    </source>
</evidence>
<organism evidence="17 18">
    <name type="scientific">Anoxybacter fermentans</name>
    <dbReference type="NCBI Taxonomy" id="1323375"/>
    <lineage>
        <taxon>Bacteria</taxon>
        <taxon>Bacillati</taxon>
        <taxon>Bacillota</taxon>
        <taxon>Clostridia</taxon>
        <taxon>Halanaerobiales</taxon>
        <taxon>Anoxybacter</taxon>
    </lineage>
</organism>
<dbReference type="Gene3D" id="6.10.340.10">
    <property type="match status" value="1"/>
</dbReference>
<keyword evidence="8" id="KW-0547">Nucleotide-binding</keyword>
<comment type="catalytic activity">
    <reaction evidence="1">
        <text>ATP + protein L-histidine = ADP + protein N-phospho-L-histidine.</text>
        <dbReference type="EC" id="2.7.13.3"/>
    </reaction>
</comment>
<dbReference type="InterPro" id="IPR036890">
    <property type="entry name" value="HATPase_C_sf"/>
</dbReference>
<dbReference type="GO" id="GO:0005886">
    <property type="term" value="C:plasma membrane"/>
    <property type="evidence" value="ECO:0007669"/>
    <property type="project" value="UniProtKB-SubCell"/>
</dbReference>
<dbReference type="CDD" id="cd00082">
    <property type="entry name" value="HisKA"/>
    <property type="match status" value="1"/>
</dbReference>
<feature type="transmembrane region" description="Helical" evidence="14">
    <location>
        <begin position="12"/>
        <end position="34"/>
    </location>
</feature>
<dbReference type="PROSITE" id="PS50109">
    <property type="entry name" value="HIS_KIN"/>
    <property type="match status" value="1"/>
</dbReference>
<dbReference type="GO" id="GO:0005524">
    <property type="term" value="F:ATP binding"/>
    <property type="evidence" value="ECO:0007669"/>
    <property type="project" value="UniProtKB-KW"/>
</dbReference>
<dbReference type="PANTHER" id="PTHR45528">
    <property type="entry name" value="SENSOR HISTIDINE KINASE CPXA"/>
    <property type="match status" value="1"/>
</dbReference>
<evidence type="ECO:0000256" key="1">
    <source>
        <dbReference type="ARBA" id="ARBA00000085"/>
    </source>
</evidence>
<evidence type="ECO:0000256" key="3">
    <source>
        <dbReference type="ARBA" id="ARBA00012438"/>
    </source>
</evidence>
<dbReference type="PRINTS" id="PR00344">
    <property type="entry name" value="BCTRLSENSOR"/>
</dbReference>
<evidence type="ECO:0000256" key="14">
    <source>
        <dbReference type="SAM" id="Phobius"/>
    </source>
</evidence>